<feature type="compositionally biased region" description="Gly residues" evidence="2">
    <location>
        <begin position="603"/>
        <end position="614"/>
    </location>
</feature>
<dbReference type="InterPro" id="IPR014352">
    <property type="entry name" value="FERM/acyl-CoA-bd_prot_sf"/>
</dbReference>
<accession>A0A4V6S1B6</accession>
<feature type="compositionally biased region" description="Acidic residues" evidence="2">
    <location>
        <begin position="405"/>
        <end position="415"/>
    </location>
</feature>
<feature type="compositionally biased region" description="Polar residues" evidence="2">
    <location>
        <begin position="426"/>
        <end position="450"/>
    </location>
</feature>
<dbReference type="EMBL" id="SGPK01000017">
    <property type="protein sequence ID" value="THH11253.1"/>
    <property type="molecule type" value="Genomic_DNA"/>
</dbReference>
<evidence type="ECO:0000313" key="3">
    <source>
        <dbReference type="EMBL" id="THH11253.1"/>
    </source>
</evidence>
<dbReference type="InterPro" id="IPR035984">
    <property type="entry name" value="Acyl-CoA-binding_sf"/>
</dbReference>
<dbReference type="OrthoDB" id="346910at2759"/>
<name>A0A4V6S1B6_9AGAM</name>
<evidence type="ECO:0000256" key="1">
    <source>
        <dbReference type="SAM" id="Coils"/>
    </source>
</evidence>
<feature type="region of interest" description="Disordered" evidence="2">
    <location>
        <begin position="510"/>
        <end position="569"/>
    </location>
</feature>
<evidence type="ECO:0000256" key="2">
    <source>
        <dbReference type="SAM" id="MobiDB-lite"/>
    </source>
</evidence>
<organism evidence="3 4">
    <name type="scientific">Phellinidium pouzarii</name>
    <dbReference type="NCBI Taxonomy" id="167371"/>
    <lineage>
        <taxon>Eukaryota</taxon>
        <taxon>Fungi</taxon>
        <taxon>Dikarya</taxon>
        <taxon>Basidiomycota</taxon>
        <taxon>Agaricomycotina</taxon>
        <taxon>Agaricomycetes</taxon>
        <taxon>Hymenochaetales</taxon>
        <taxon>Hymenochaetaceae</taxon>
        <taxon>Phellinidium</taxon>
    </lineage>
</organism>
<feature type="compositionally biased region" description="Low complexity" evidence="2">
    <location>
        <begin position="472"/>
        <end position="496"/>
    </location>
</feature>
<reference evidence="3 4" key="1">
    <citation type="submission" date="2019-02" db="EMBL/GenBank/DDBJ databases">
        <title>Genome sequencing of the rare red list fungi Phellinidium pouzarii.</title>
        <authorList>
            <person name="Buettner E."/>
            <person name="Kellner H."/>
        </authorList>
    </citation>
    <scope>NUCLEOTIDE SEQUENCE [LARGE SCALE GENOMIC DNA]</scope>
    <source>
        <strain evidence="3 4">DSM 108285</strain>
    </source>
</reference>
<protein>
    <submittedName>
        <fullName evidence="3">Uncharacterized protein</fullName>
    </submittedName>
</protein>
<dbReference type="Gene3D" id="1.20.80.10">
    <property type="match status" value="1"/>
</dbReference>
<sequence>MGDPHAPSSTSANFTGKLSGKYSWPFSFTLPHELLFSAMEKEPQANHQGASSSKLRGEGLYIPSGLYPDGWNVSPEFELKGKLFEVVDVTVSLSLALAKPVGALFQQFLDNITQWMKYYIISGYRKHAACVRDSMFRNQLSGHLYYRSLGLERTSKAALLMDLSKRAQGTAVPRVRMDSRQLIDAQFDRAVQIVQSLPKTGPIQTGYEEKLAMYSLYKQGLFHSRAALAERSLLTVRGCFATRHPDSDGRQRERRPTCNLGHAWARKVVSLLHPTYERMRERRDVCKLFSVDSHVFILDAWEKHKDLDPYEAKWFYVDELLRVLRKYSDKTVAKDFVAELEAYGGDPSNIMLSGSFSKSHEPDSDADSDADSDGPSQSQKRLTRSLQNLRLQQQQLQLQNHGSDDEGSQSDDEEGDKIGTGLHGQSVVQNPNLNQSMLGRPQSSLSTQRYRTPLGSLLMTPPPAPLAPAPAYPSHSSELLRQQSQQQLYSQQMQQPSSVYIQPQSVQHVYGPSNIPSGTSVNVPDVQPMPGFETPSAFPGPSPPASSSSLLPPTSGNSAITHTTGSGASAFTNITHPYPVNMYPTYRAASSQMSNNQSPGQAVGSGQGLLGSGMSGPRSLLERAVENVQAHLTALQERMDMLEARTMGGTPFASRTSLGGSAIQRGTPHGSPYSSFVGGSGGRGRRGESSIWAWLADIDVGYFGWEHMGMWSIALTPLARLTKFLGHILTFLLARRNAEGGGRGGLSPGLVVLRRLLLDASFLLAVAFIVKGAWKRSGVRRKEVVRALVGVWSAIVGQGSGAARQLVDKGV</sequence>
<proteinExistence type="predicted"/>
<feature type="region of interest" description="Disordered" evidence="2">
    <location>
        <begin position="396"/>
        <end position="496"/>
    </location>
</feature>
<dbReference type="GO" id="GO:0000062">
    <property type="term" value="F:fatty-acyl-CoA binding"/>
    <property type="evidence" value="ECO:0007669"/>
    <property type="project" value="InterPro"/>
</dbReference>
<dbReference type="AlphaFoldDB" id="A0A4V6S1B6"/>
<feature type="compositionally biased region" description="Polar residues" evidence="2">
    <location>
        <begin position="589"/>
        <end position="599"/>
    </location>
</feature>
<gene>
    <name evidence="3" type="ORF">EW145_g764</name>
</gene>
<dbReference type="PANTHER" id="PTHR23310">
    <property type="entry name" value="ACYL-COA-BINDING PROTEIN, ACBP"/>
    <property type="match status" value="1"/>
</dbReference>
<feature type="compositionally biased region" description="Pro residues" evidence="2">
    <location>
        <begin position="460"/>
        <end position="471"/>
    </location>
</feature>
<dbReference type="PANTHER" id="PTHR23310:SF133">
    <property type="entry name" value="COA BINDING PROTEIN, PUTATIVE (AFU_ORTHOLOGUE AFUA_1G12300)-RELATED"/>
    <property type="match status" value="1"/>
</dbReference>
<feature type="compositionally biased region" description="Low complexity" evidence="2">
    <location>
        <begin position="545"/>
        <end position="556"/>
    </location>
</feature>
<feature type="coiled-coil region" evidence="1">
    <location>
        <begin position="618"/>
        <end position="645"/>
    </location>
</feature>
<keyword evidence="4" id="KW-1185">Reference proteome</keyword>
<evidence type="ECO:0000313" key="4">
    <source>
        <dbReference type="Proteomes" id="UP000308199"/>
    </source>
</evidence>
<feature type="region of interest" description="Disordered" evidence="2">
    <location>
        <begin position="589"/>
        <end position="617"/>
    </location>
</feature>
<comment type="caution">
    <text evidence="3">The sequence shown here is derived from an EMBL/GenBank/DDBJ whole genome shotgun (WGS) entry which is preliminary data.</text>
</comment>
<keyword evidence="1" id="KW-0175">Coiled coil</keyword>
<feature type="compositionally biased region" description="Polar residues" evidence="2">
    <location>
        <begin position="557"/>
        <end position="569"/>
    </location>
</feature>
<feature type="region of interest" description="Disordered" evidence="2">
    <location>
        <begin position="353"/>
        <end position="381"/>
    </location>
</feature>
<dbReference type="SUPFAM" id="SSF47027">
    <property type="entry name" value="Acyl-CoA binding protein"/>
    <property type="match status" value="1"/>
</dbReference>
<dbReference type="Proteomes" id="UP000308199">
    <property type="component" value="Unassembled WGS sequence"/>
</dbReference>
<dbReference type="GO" id="GO:0006631">
    <property type="term" value="P:fatty acid metabolic process"/>
    <property type="evidence" value="ECO:0007669"/>
    <property type="project" value="TreeGrafter"/>
</dbReference>